<protein>
    <submittedName>
        <fullName evidence="2">Uncharacterized protein</fullName>
    </submittedName>
</protein>
<dbReference type="AlphaFoldDB" id="A0A5B7KC62"/>
<dbReference type="EMBL" id="VSRR010142381">
    <property type="protein sequence ID" value="MPD04710.1"/>
    <property type="molecule type" value="Genomic_DNA"/>
</dbReference>
<feature type="region of interest" description="Disordered" evidence="1">
    <location>
        <begin position="1"/>
        <end position="70"/>
    </location>
</feature>
<name>A0A5B7KC62_PORTR</name>
<feature type="compositionally biased region" description="Basic and acidic residues" evidence="1">
    <location>
        <begin position="60"/>
        <end position="70"/>
    </location>
</feature>
<organism evidence="2 3">
    <name type="scientific">Portunus trituberculatus</name>
    <name type="common">Swimming crab</name>
    <name type="synonym">Neptunus trituberculatus</name>
    <dbReference type="NCBI Taxonomy" id="210409"/>
    <lineage>
        <taxon>Eukaryota</taxon>
        <taxon>Metazoa</taxon>
        <taxon>Ecdysozoa</taxon>
        <taxon>Arthropoda</taxon>
        <taxon>Crustacea</taxon>
        <taxon>Multicrustacea</taxon>
        <taxon>Malacostraca</taxon>
        <taxon>Eumalacostraca</taxon>
        <taxon>Eucarida</taxon>
        <taxon>Decapoda</taxon>
        <taxon>Pleocyemata</taxon>
        <taxon>Brachyura</taxon>
        <taxon>Eubrachyura</taxon>
        <taxon>Portunoidea</taxon>
        <taxon>Portunidae</taxon>
        <taxon>Portuninae</taxon>
        <taxon>Portunus</taxon>
    </lineage>
</organism>
<gene>
    <name evidence="2" type="ORF">E2C01_100414</name>
</gene>
<evidence type="ECO:0000256" key="1">
    <source>
        <dbReference type="SAM" id="MobiDB-lite"/>
    </source>
</evidence>
<evidence type="ECO:0000313" key="3">
    <source>
        <dbReference type="Proteomes" id="UP000324222"/>
    </source>
</evidence>
<sequence>MRPSNEGVKPPASNDKMEEGGVTHLGYGTPLESGATVPLTASHAVQHTQEAEEEEEEERDGTGEDGSRVC</sequence>
<evidence type="ECO:0000313" key="2">
    <source>
        <dbReference type="EMBL" id="MPD04710.1"/>
    </source>
</evidence>
<reference evidence="2 3" key="1">
    <citation type="submission" date="2019-05" db="EMBL/GenBank/DDBJ databases">
        <title>Another draft genome of Portunus trituberculatus and its Hox gene families provides insights of decapod evolution.</title>
        <authorList>
            <person name="Jeong J.-H."/>
            <person name="Song I."/>
            <person name="Kim S."/>
            <person name="Choi T."/>
            <person name="Kim D."/>
            <person name="Ryu S."/>
            <person name="Kim W."/>
        </authorList>
    </citation>
    <scope>NUCLEOTIDE SEQUENCE [LARGE SCALE GENOMIC DNA]</scope>
    <source>
        <tissue evidence="2">Muscle</tissue>
    </source>
</reference>
<comment type="caution">
    <text evidence="2">The sequence shown here is derived from an EMBL/GenBank/DDBJ whole genome shotgun (WGS) entry which is preliminary data.</text>
</comment>
<accession>A0A5B7KC62</accession>
<keyword evidence="3" id="KW-1185">Reference proteome</keyword>
<dbReference type="Proteomes" id="UP000324222">
    <property type="component" value="Unassembled WGS sequence"/>
</dbReference>
<proteinExistence type="predicted"/>